<dbReference type="EMBL" id="BAABDD010000001">
    <property type="protein sequence ID" value="GAA3724849.1"/>
    <property type="molecule type" value="Genomic_DNA"/>
</dbReference>
<feature type="compositionally biased region" description="Basic and acidic residues" evidence="7">
    <location>
        <begin position="13"/>
        <end position="24"/>
    </location>
</feature>
<dbReference type="PANTHER" id="PTHR42881:SF2">
    <property type="entry name" value="PROLYL ENDOPEPTIDASE"/>
    <property type="match status" value="1"/>
</dbReference>
<protein>
    <recommendedName>
        <fullName evidence="3">prolyl oligopeptidase</fullName>
        <ecNumber evidence="3">3.4.21.26</ecNumber>
    </recommendedName>
</protein>
<evidence type="ECO:0000259" key="9">
    <source>
        <dbReference type="Pfam" id="PF02897"/>
    </source>
</evidence>
<reference evidence="11" key="1">
    <citation type="journal article" date="2019" name="Int. J. Syst. Evol. Microbiol.">
        <title>The Global Catalogue of Microorganisms (GCM) 10K type strain sequencing project: providing services to taxonomists for standard genome sequencing and annotation.</title>
        <authorList>
            <consortium name="The Broad Institute Genomics Platform"/>
            <consortium name="The Broad Institute Genome Sequencing Center for Infectious Disease"/>
            <person name="Wu L."/>
            <person name="Ma J."/>
        </authorList>
    </citation>
    <scope>NUCLEOTIDE SEQUENCE [LARGE SCALE GENOMIC DNA]</scope>
    <source>
        <strain evidence="11">JCM 17137</strain>
    </source>
</reference>
<dbReference type="InterPro" id="IPR002471">
    <property type="entry name" value="Pept_S9_AS"/>
</dbReference>
<dbReference type="PROSITE" id="PS00708">
    <property type="entry name" value="PRO_ENDOPEP_SER"/>
    <property type="match status" value="1"/>
</dbReference>
<dbReference type="PRINTS" id="PR00862">
    <property type="entry name" value="PROLIGOPTASE"/>
</dbReference>
<dbReference type="Gene3D" id="3.40.50.1820">
    <property type="entry name" value="alpha/beta hydrolase"/>
    <property type="match status" value="1"/>
</dbReference>
<dbReference type="PANTHER" id="PTHR42881">
    <property type="entry name" value="PROLYL ENDOPEPTIDASE"/>
    <property type="match status" value="1"/>
</dbReference>
<name>A0ABP7EUS2_9ACTN</name>
<organism evidence="10 11">
    <name type="scientific">Salinactinospora qingdaonensis</name>
    <dbReference type="NCBI Taxonomy" id="702744"/>
    <lineage>
        <taxon>Bacteria</taxon>
        <taxon>Bacillati</taxon>
        <taxon>Actinomycetota</taxon>
        <taxon>Actinomycetes</taxon>
        <taxon>Streptosporangiales</taxon>
        <taxon>Nocardiopsidaceae</taxon>
        <taxon>Salinactinospora</taxon>
    </lineage>
</organism>
<keyword evidence="5" id="KW-0378">Hydrolase</keyword>
<feature type="domain" description="Peptidase S9 prolyl oligopeptidase catalytic" evidence="8">
    <location>
        <begin position="499"/>
        <end position="714"/>
    </location>
</feature>
<feature type="region of interest" description="Disordered" evidence="7">
    <location>
        <begin position="1"/>
        <end position="25"/>
    </location>
</feature>
<evidence type="ECO:0000256" key="7">
    <source>
        <dbReference type="SAM" id="MobiDB-lite"/>
    </source>
</evidence>
<dbReference type="InterPro" id="IPR023302">
    <property type="entry name" value="Pept_S9A_N"/>
</dbReference>
<accession>A0ABP7EUS2</accession>
<dbReference type="InterPro" id="IPR051167">
    <property type="entry name" value="Prolyl_oligopep/macrocyclase"/>
</dbReference>
<keyword evidence="11" id="KW-1185">Reference proteome</keyword>
<feature type="domain" description="Peptidase S9A N-terminal" evidence="9">
    <location>
        <begin position="37"/>
        <end position="441"/>
    </location>
</feature>
<dbReference type="Pfam" id="PF02897">
    <property type="entry name" value="Peptidase_S9_N"/>
    <property type="match status" value="1"/>
</dbReference>
<evidence type="ECO:0000313" key="10">
    <source>
        <dbReference type="EMBL" id="GAA3724849.1"/>
    </source>
</evidence>
<dbReference type="InterPro" id="IPR029058">
    <property type="entry name" value="AB_hydrolase_fold"/>
</dbReference>
<dbReference type="Pfam" id="PF00326">
    <property type="entry name" value="Peptidase_S9"/>
    <property type="match status" value="1"/>
</dbReference>
<comment type="caution">
    <text evidence="10">The sequence shown here is derived from an EMBL/GenBank/DDBJ whole genome shotgun (WGS) entry which is preliminary data.</text>
</comment>
<evidence type="ECO:0000256" key="1">
    <source>
        <dbReference type="ARBA" id="ARBA00001070"/>
    </source>
</evidence>
<keyword evidence="6" id="KW-0720">Serine protease</keyword>
<comment type="similarity">
    <text evidence="2">Belongs to the peptidase S9A family.</text>
</comment>
<proteinExistence type="inferred from homology"/>
<evidence type="ECO:0000256" key="3">
    <source>
        <dbReference type="ARBA" id="ARBA00011897"/>
    </source>
</evidence>
<evidence type="ECO:0000256" key="6">
    <source>
        <dbReference type="ARBA" id="ARBA00022825"/>
    </source>
</evidence>
<keyword evidence="4" id="KW-0645">Protease</keyword>
<dbReference type="InterPro" id="IPR002470">
    <property type="entry name" value="Peptidase_S9A"/>
</dbReference>
<dbReference type="SUPFAM" id="SSF53474">
    <property type="entry name" value="alpha/beta-Hydrolases"/>
    <property type="match status" value="1"/>
</dbReference>
<dbReference type="InterPro" id="IPR001375">
    <property type="entry name" value="Peptidase_S9_cat"/>
</dbReference>
<evidence type="ECO:0000256" key="4">
    <source>
        <dbReference type="ARBA" id="ARBA00022670"/>
    </source>
</evidence>
<gene>
    <name evidence="10" type="ORF">GCM10022402_01810</name>
</gene>
<dbReference type="Proteomes" id="UP001500908">
    <property type="component" value="Unassembled WGS sequence"/>
</dbReference>
<dbReference type="SUPFAM" id="SSF50993">
    <property type="entry name" value="Peptidase/esterase 'gauge' domain"/>
    <property type="match status" value="1"/>
</dbReference>
<comment type="catalytic activity">
    <reaction evidence="1">
        <text>Hydrolysis of Pro-|-Xaa &gt;&gt; Ala-|-Xaa in oligopeptides.</text>
        <dbReference type="EC" id="3.4.21.26"/>
    </reaction>
</comment>
<evidence type="ECO:0000256" key="2">
    <source>
        <dbReference type="ARBA" id="ARBA00005228"/>
    </source>
</evidence>
<dbReference type="EC" id="3.4.21.26" evidence="3"/>
<evidence type="ECO:0000313" key="11">
    <source>
        <dbReference type="Proteomes" id="UP001500908"/>
    </source>
</evidence>
<sequence>MIIVAGEGPTAARDQRSNKVRDMSTPHYPAAHRLDLTEDRHGMRVADPYRWLEDAEAPATREWTAAQDGLFTETATALTGRAWFAGEVEALLGAGFVGPPRWRGQCRFFVRRGPDQEHGVLYTADDSGERVLIDPMAIDPEGTTTLDSWSPDREGRLLAYQLSAGGDEESLLRVMDIATGSLVDGPIDRCRYSPIAWLPGGEAFYYVRRLPPEHVPDGEEQYHRRVYLHRVGTPTDDDVLIFGAGRDMTEYYGLAVSRDGRWLSLTATRGTAARNDAWIADLAEHGPQQPRLRPIQENVDAEVSPEVGRDGRLYLFTDRDAARGRLCVTDPSKPEYETWRTLIATDPDAVLTDYAILDGPELETPLLLASWRRHAVSEISVHDLATGERRDQLPLPGLGSVGGIVERPEGGAEAWVAYTDHTRPVTVYRYDGRSGTMELWESAPGAAHPPQVRVEQVSYPSRDGTQVRMLVVSPADAPAGPRPTILYGYGGFAISLAPSYSASTLAWVRAGGVYAVANLRGGLEEGEVWHRAGMLQNKQNVFDDCHAAAEHLIATGVTTADRLAVMGGSNGGLLVGAAITQRPELYAAAVSSAPLLDMVRYESFGLGQLWSVEYGSADDPEALAWLLAYSPYHNVVAGTEYPATLFTVFGNDTRVDPMHARKMCAALQHATSAAPEKRPILLRREDAVGHSSRSVSRSVALAADQLAFVAHHTGLRVPT</sequence>
<dbReference type="Gene3D" id="2.130.10.120">
    <property type="entry name" value="Prolyl oligopeptidase, N-terminal domain"/>
    <property type="match status" value="1"/>
</dbReference>
<evidence type="ECO:0000256" key="5">
    <source>
        <dbReference type="ARBA" id="ARBA00022801"/>
    </source>
</evidence>
<evidence type="ECO:0000259" key="8">
    <source>
        <dbReference type="Pfam" id="PF00326"/>
    </source>
</evidence>